<evidence type="ECO:0000313" key="3">
    <source>
        <dbReference type="EMBL" id="EPC01417.1"/>
    </source>
</evidence>
<keyword evidence="4" id="KW-1185">Reference proteome</keyword>
<evidence type="ECO:0000259" key="2">
    <source>
        <dbReference type="Pfam" id="PF20455"/>
    </source>
</evidence>
<dbReference type="RefSeq" id="WP_016417589.1">
    <property type="nucleotide sequence ID" value="NZ_KE332392.1"/>
</dbReference>
<keyword evidence="1" id="KW-0812">Transmembrane</keyword>
<accession>S2KH56</accession>
<dbReference type="Proteomes" id="UP000014463">
    <property type="component" value="Unassembled WGS sequence"/>
</dbReference>
<dbReference type="OrthoDB" id="6050524at2"/>
<evidence type="ECO:0000313" key="4">
    <source>
        <dbReference type="Proteomes" id="UP000014463"/>
    </source>
</evidence>
<name>S2KH56_LITA3</name>
<reference evidence="3 4" key="1">
    <citation type="journal article" date="2013" name="Genome Announc.">
        <title>Draft genome sequence of the moderately halophilic gammaproteobacterium Halomonas anticariensis FP35.</title>
        <authorList>
            <person name="Tahrioui A."/>
            <person name="Quesada E."/>
            <person name="Llamas I."/>
        </authorList>
    </citation>
    <scope>NUCLEOTIDE SEQUENCE [LARGE SCALE GENOMIC DNA]</scope>
    <source>
        <strain evidence="4">DSM 16096 / CECT 5854 / LMG 22089 / FP35</strain>
    </source>
</reference>
<feature type="transmembrane region" description="Helical" evidence="1">
    <location>
        <begin position="64"/>
        <end position="82"/>
    </location>
</feature>
<feature type="domain" description="DUF6708" evidence="2">
    <location>
        <begin position="95"/>
        <end position="299"/>
    </location>
</feature>
<gene>
    <name evidence="3" type="ORF">L861_05100</name>
</gene>
<dbReference type="PATRIC" id="fig|1121939.11.peg.3069"/>
<dbReference type="EMBL" id="ASTJ01000035">
    <property type="protein sequence ID" value="EPC01417.1"/>
    <property type="molecule type" value="Genomic_DNA"/>
</dbReference>
<dbReference type="AlphaFoldDB" id="S2KH56"/>
<dbReference type="Pfam" id="PF20455">
    <property type="entry name" value="DUF6708"/>
    <property type="match status" value="1"/>
</dbReference>
<proteinExistence type="predicted"/>
<keyword evidence="1" id="KW-1133">Transmembrane helix</keyword>
<protein>
    <recommendedName>
        <fullName evidence="2">DUF6708 domain-containing protein</fullName>
    </recommendedName>
</protein>
<dbReference type="InterPro" id="IPR046554">
    <property type="entry name" value="DUF6708"/>
</dbReference>
<evidence type="ECO:0000256" key="1">
    <source>
        <dbReference type="SAM" id="Phobius"/>
    </source>
</evidence>
<keyword evidence="1" id="KW-0472">Membrane</keyword>
<feature type="transmembrane region" description="Helical" evidence="1">
    <location>
        <begin position="88"/>
        <end position="112"/>
    </location>
</feature>
<dbReference type="STRING" id="1121939.L861_05100"/>
<dbReference type="eggNOG" id="ENOG5033PTB">
    <property type="taxonomic scope" value="Bacteria"/>
</dbReference>
<organism evidence="3 4">
    <name type="scientific">Litchfieldella anticariensis (strain DSM 16096 / CECT 5854 / CIP 108499 / LMG 22089 / FP35)</name>
    <name type="common">Halomonas anticariensis</name>
    <dbReference type="NCBI Taxonomy" id="1121939"/>
    <lineage>
        <taxon>Bacteria</taxon>
        <taxon>Pseudomonadati</taxon>
        <taxon>Pseudomonadota</taxon>
        <taxon>Gammaproteobacteria</taxon>
        <taxon>Oceanospirillales</taxon>
        <taxon>Halomonadaceae</taxon>
        <taxon>Litchfieldella</taxon>
    </lineage>
</organism>
<sequence>MHSIHNFFADLSQKLGLADEVIRLSPRRPAAKQPFQLGDVQEQNEVYLDLGTGADFSKGGMTGTLAWGAFYMAMFGLLALRHEGQLDNYLILISVLFGIVSAIFLIEVLLPFPMPVRFNRRTREVYFQDRHKLYHVPWDEAVAWMQQTRQVTQYTGATRMTLLQLLLQRFRRPEEVIALQLSLPLGKTPEIQGMLWEYLRCYMEKGPWFDDHGTPLAESNRGEVLKRRAGNKANLRGLWRNYMKGLEIGVDTKASVAFSVAIHLLLYPNLLVQDWTTAVARRRAEKNQWHALVRERCRADGPTTRLYDLELAEGLHPEAGDDAPAASSTGG</sequence>
<comment type="caution">
    <text evidence="3">The sequence shown here is derived from an EMBL/GenBank/DDBJ whole genome shotgun (WGS) entry which is preliminary data.</text>
</comment>